<dbReference type="EMBL" id="JBBPBK010000001">
    <property type="protein sequence ID" value="KAK9291701.1"/>
    <property type="molecule type" value="Genomic_DNA"/>
</dbReference>
<feature type="compositionally biased region" description="Basic and acidic residues" evidence="1">
    <location>
        <begin position="12"/>
        <end position="28"/>
    </location>
</feature>
<keyword evidence="4" id="KW-1185">Reference proteome</keyword>
<dbReference type="Proteomes" id="UP001415857">
    <property type="component" value="Unassembled WGS sequence"/>
</dbReference>
<dbReference type="AlphaFoldDB" id="A0AAP0X5F2"/>
<protein>
    <submittedName>
        <fullName evidence="3">Uncharacterized protein</fullName>
    </submittedName>
</protein>
<keyword evidence="2" id="KW-1133">Transmembrane helix</keyword>
<keyword evidence="2" id="KW-0472">Membrane</keyword>
<proteinExistence type="predicted"/>
<organism evidence="3 4">
    <name type="scientific">Liquidambar formosana</name>
    <name type="common">Formosan gum</name>
    <dbReference type="NCBI Taxonomy" id="63359"/>
    <lineage>
        <taxon>Eukaryota</taxon>
        <taxon>Viridiplantae</taxon>
        <taxon>Streptophyta</taxon>
        <taxon>Embryophyta</taxon>
        <taxon>Tracheophyta</taxon>
        <taxon>Spermatophyta</taxon>
        <taxon>Magnoliopsida</taxon>
        <taxon>eudicotyledons</taxon>
        <taxon>Gunneridae</taxon>
        <taxon>Pentapetalae</taxon>
        <taxon>Saxifragales</taxon>
        <taxon>Altingiaceae</taxon>
        <taxon>Liquidambar</taxon>
    </lineage>
</organism>
<feature type="region of interest" description="Disordered" evidence="1">
    <location>
        <begin position="12"/>
        <end position="35"/>
    </location>
</feature>
<evidence type="ECO:0000256" key="2">
    <source>
        <dbReference type="SAM" id="Phobius"/>
    </source>
</evidence>
<keyword evidence="2" id="KW-0812">Transmembrane</keyword>
<sequence>MMERGMVDERQIRSPLLVKERPFTHDNGDGGEAPDSGGPATAVVLIATFIAVCGSYVFGTAHMQHLLELVIAIWKFIKNALEKYQFEPIGLAQMVRALGIDSEILLSSPTGHMPKV</sequence>
<gene>
    <name evidence="3" type="ORF">L1049_019650</name>
</gene>
<reference evidence="3 4" key="1">
    <citation type="journal article" date="2024" name="Plant J.">
        <title>Genome sequences and population genomics reveal climatic adaptation and genomic divergence between two closely related sweetgum species.</title>
        <authorList>
            <person name="Xu W.Q."/>
            <person name="Ren C.Q."/>
            <person name="Zhang X.Y."/>
            <person name="Comes H.P."/>
            <person name="Liu X.H."/>
            <person name="Li Y.G."/>
            <person name="Kettle C.J."/>
            <person name="Jalonen R."/>
            <person name="Gaisberger H."/>
            <person name="Ma Y.Z."/>
            <person name="Qiu Y.X."/>
        </authorList>
    </citation>
    <scope>NUCLEOTIDE SEQUENCE [LARGE SCALE GENOMIC DNA]</scope>
    <source>
        <strain evidence="3">Hangzhou</strain>
    </source>
</reference>
<feature type="transmembrane region" description="Helical" evidence="2">
    <location>
        <begin position="40"/>
        <end position="59"/>
    </location>
</feature>
<evidence type="ECO:0000313" key="3">
    <source>
        <dbReference type="EMBL" id="KAK9291701.1"/>
    </source>
</evidence>
<name>A0AAP0X5F2_LIQFO</name>
<evidence type="ECO:0000256" key="1">
    <source>
        <dbReference type="SAM" id="MobiDB-lite"/>
    </source>
</evidence>
<accession>A0AAP0X5F2</accession>
<comment type="caution">
    <text evidence="3">The sequence shown here is derived from an EMBL/GenBank/DDBJ whole genome shotgun (WGS) entry which is preliminary data.</text>
</comment>
<evidence type="ECO:0000313" key="4">
    <source>
        <dbReference type="Proteomes" id="UP001415857"/>
    </source>
</evidence>